<evidence type="ECO:0000313" key="2">
    <source>
        <dbReference type="Proteomes" id="UP001642260"/>
    </source>
</evidence>
<comment type="caution">
    <text evidence="1">The sequence shown here is derived from an EMBL/GenBank/DDBJ whole genome shotgun (WGS) entry which is preliminary data.</text>
</comment>
<name>A0ABC8M871_ERUVS</name>
<sequence>MAMKSAQLSRKSHVPLYFNDVSPVLSESELRHSSLLCNLDHMCLLIDHDRFRFHVHEKSEANCGMRGDLFGWVLTQIAKLVTVEEVSC</sequence>
<keyword evidence="2" id="KW-1185">Reference proteome</keyword>
<dbReference type="AlphaFoldDB" id="A0ABC8M871"/>
<gene>
    <name evidence="1" type="ORF">ERUC_LOCUS45015</name>
</gene>
<organism evidence="1 2">
    <name type="scientific">Eruca vesicaria subsp. sativa</name>
    <name type="common">Garden rocket</name>
    <name type="synonym">Eruca sativa</name>
    <dbReference type="NCBI Taxonomy" id="29727"/>
    <lineage>
        <taxon>Eukaryota</taxon>
        <taxon>Viridiplantae</taxon>
        <taxon>Streptophyta</taxon>
        <taxon>Embryophyta</taxon>
        <taxon>Tracheophyta</taxon>
        <taxon>Spermatophyta</taxon>
        <taxon>Magnoliopsida</taxon>
        <taxon>eudicotyledons</taxon>
        <taxon>Gunneridae</taxon>
        <taxon>Pentapetalae</taxon>
        <taxon>rosids</taxon>
        <taxon>malvids</taxon>
        <taxon>Brassicales</taxon>
        <taxon>Brassicaceae</taxon>
        <taxon>Brassiceae</taxon>
        <taxon>Eruca</taxon>
    </lineage>
</organism>
<proteinExistence type="predicted"/>
<dbReference type="Proteomes" id="UP001642260">
    <property type="component" value="Unassembled WGS sequence"/>
</dbReference>
<evidence type="ECO:0000313" key="1">
    <source>
        <dbReference type="EMBL" id="CAH8392532.1"/>
    </source>
</evidence>
<dbReference type="EMBL" id="CAKOAT010996668">
    <property type="protein sequence ID" value="CAH8392532.1"/>
    <property type="molecule type" value="Genomic_DNA"/>
</dbReference>
<reference evidence="1 2" key="1">
    <citation type="submission" date="2022-03" db="EMBL/GenBank/DDBJ databases">
        <authorList>
            <person name="Macdonald S."/>
            <person name="Ahmed S."/>
            <person name="Newling K."/>
        </authorList>
    </citation>
    <scope>NUCLEOTIDE SEQUENCE [LARGE SCALE GENOMIC DNA]</scope>
</reference>
<accession>A0ABC8M871</accession>
<protein>
    <submittedName>
        <fullName evidence="1">Uncharacterized protein</fullName>
    </submittedName>
</protein>